<dbReference type="InterPro" id="IPR036976">
    <property type="entry name" value="RimM_N_sf"/>
</dbReference>
<dbReference type="NCBIfam" id="TIGR02273">
    <property type="entry name" value="16S_RimM"/>
    <property type="match status" value="1"/>
</dbReference>
<evidence type="ECO:0000313" key="9">
    <source>
        <dbReference type="EMBL" id="ORB48034.1"/>
    </source>
</evidence>
<dbReference type="Proteomes" id="UP000179621">
    <property type="component" value="Unassembled WGS sequence"/>
</dbReference>
<dbReference type="Gene3D" id="2.30.30.240">
    <property type="entry name" value="PRC-barrel domain"/>
    <property type="match status" value="1"/>
</dbReference>
<reference evidence="8 10" key="1">
    <citation type="submission" date="2016-10" db="EMBL/GenBank/DDBJ databases">
        <title>Evaluation of Human, Animal and Environmental Mycobacterium chelonae Isolates by Core Genome Phylogenomic Analysis, Targeted Gene Comparison, and Anti-microbial Susceptibility Patterns: A Tale of Mistaken Identities.</title>
        <authorList>
            <person name="Fogelson S.B."/>
            <person name="Camus A.C."/>
            <person name="Lorenz W."/>
            <person name="Vasireddy R."/>
            <person name="Vasireddy S."/>
            <person name="Smith T."/>
            <person name="Brown-Elliott B.A."/>
            <person name="Wallace R.J.Jr."/>
            <person name="Hasan N.A."/>
            <person name="Reischl U."/>
            <person name="Sanchez S."/>
        </authorList>
    </citation>
    <scope>NUCLEOTIDE SEQUENCE [LARGE SCALE GENOMIC DNA]</scope>
    <source>
        <strain evidence="8 10">8528</strain>
    </source>
</reference>
<keyword evidence="10" id="KW-1185">Reference proteome</keyword>
<evidence type="ECO:0000256" key="4">
    <source>
        <dbReference type="ARBA" id="ARBA00023186"/>
    </source>
</evidence>
<dbReference type="SUPFAM" id="SSF50447">
    <property type="entry name" value="Translation proteins"/>
    <property type="match status" value="1"/>
</dbReference>
<keyword evidence="1 5" id="KW-0963">Cytoplasm</keyword>
<feature type="domain" description="RimM N-terminal" evidence="6">
    <location>
        <begin position="4"/>
        <end position="87"/>
    </location>
</feature>
<dbReference type="GO" id="GO:0005840">
    <property type="term" value="C:ribosome"/>
    <property type="evidence" value="ECO:0007669"/>
    <property type="project" value="InterPro"/>
</dbReference>
<comment type="caution">
    <text evidence="9">The sequence shown here is derived from an EMBL/GenBank/DDBJ whole genome shotgun (WGS) entry which is preliminary data.</text>
</comment>
<dbReference type="PANTHER" id="PTHR33692">
    <property type="entry name" value="RIBOSOME MATURATION FACTOR RIMM"/>
    <property type="match status" value="1"/>
</dbReference>
<feature type="domain" description="Ribosome maturation factor RimM PRC barrel" evidence="7">
    <location>
        <begin position="102"/>
        <end position="169"/>
    </location>
</feature>
<dbReference type="KEGG" id="msao:MYCSP_14700"/>
<dbReference type="InterPro" id="IPR011961">
    <property type="entry name" value="RimM"/>
</dbReference>
<protein>
    <recommendedName>
        <fullName evidence="5">Ribosome maturation factor RimM</fullName>
    </recommendedName>
</protein>
<proteinExistence type="inferred from homology"/>
<dbReference type="HAMAP" id="MF_00014">
    <property type="entry name" value="Ribosome_mat_RimM"/>
    <property type="match status" value="1"/>
</dbReference>
<dbReference type="STRING" id="1578165.BKG68_24730"/>
<evidence type="ECO:0000256" key="2">
    <source>
        <dbReference type="ARBA" id="ARBA00022517"/>
    </source>
</evidence>
<reference evidence="9 11" key="2">
    <citation type="submission" date="2016-12" db="EMBL/GenBank/DDBJ databases">
        <title>The new phylogeny of genus Mycobacterium.</title>
        <authorList>
            <person name="Tortoli E."/>
            <person name="Trovato A."/>
            <person name="Cirillo D.M."/>
        </authorList>
    </citation>
    <scope>NUCLEOTIDE SEQUENCE [LARGE SCALE GENOMIC DNA]</scope>
    <source>
        <strain evidence="9 11">CCUG 66554</strain>
    </source>
</reference>
<organism evidence="9 11">
    <name type="scientific">Mycobacteroides saopaulense</name>
    <dbReference type="NCBI Taxonomy" id="1578165"/>
    <lineage>
        <taxon>Bacteria</taxon>
        <taxon>Bacillati</taxon>
        <taxon>Actinomycetota</taxon>
        <taxon>Actinomycetes</taxon>
        <taxon>Mycobacteriales</taxon>
        <taxon>Mycobacteriaceae</taxon>
        <taxon>Mycobacteroides</taxon>
    </lineage>
</organism>
<evidence type="ECO:0000256" key="1">
    <source>
        <dbReference type="ARBA" id="ARBA00022490"/>
    </source>
</evidence>
<dbReference type="InterPro" id="IPR002676">
    <property type="entry name" value="RimM_N"/>
</dbReference>
<comment type="subunit">
    <text evidence="5">Binds ribosomal protein uS19.</text>
</comment>
<dbReference type="GO" id="GO:0006364">
    <property type="term" value="P:rRNA processing"/>
    <property type="evidence" value="ECO:0007669"/>
    <property type="project" value="UniProtKB-UniRule"/>
</dbReference>
<dbReference type="RefSeq" id="WP_070913607.1">
    <property type="nucleotide sequence ID" value="NZ_CP010271.1"/>
</dbReference>
<comment type="function">
    <text evidence="5">An accessory protein needed during the final step in the assembly of 30S ribosomal subunit, possibly for assembly of the head region. Essential for efficient processing of 16S rRNA. May be needed both before and after RbfA during the maturation of 16S rRNA. It has affinity for free ribosomal 30S subunits but not for 70S ribosomes.</text>
</comment>
<comment type="subcellular location">
    <subcellularLocation>
        <location evidence="5">Cytoplasm</location>
    </subcellularLocation>
</comment>
<comment type="domain">
    <text evidence="5">The PRC barrel domain binds ribosomal protein uS19.</text>
</comment>
<sequence>MELVVGRIAKAHGVTGELSVEIRTDDPDERFAIGSVLTGRLPRGGGSREFTIESVREHSGRLLVRFVGVSDRDAADALRGTLFTVDTADLPPIDDPDEFYDHQLEGLAVRTVHGTVVGTVAEVLHTPGGELLSVRGAERREILVPFVSAIVTSISLVDKVVEIDPPEGLLDLS</sequence>
<comment type="similarity">
    <text evidence="5">Belongs to the RimM family.</text>
</comment>
<dbReference type="OrthoDB" id="5381335at2"/>
<dbReference type="EMBL" id="MLIH01000002">
    <property type="protein sequence ID" value="OHU14096.1"/>
    <property type="molecule type" value="Genomic_DNA"/>
</dbReference>
<evidence type="ECO:0000259" key="7">
    <source>
        <dbReference type="Pfam" id="PF24986"/>
    </source>
</evidence>
<dbReference type="GO" id="GO:0043022">
    <property type="term" value="F:ribosome binding"/>
    <property type="evidence" value="ECO:0007669"/>
    <property type="project" value="InterPro"/>
</dbReference>
<dbReference type="PANTHER" id="PTHR33692:SF1">
    <property type="entry name" value="RIBOSOME MATURATION FACTOR RIMM"/>
    <property type="match status" value="1"/>
</dbReference>
<dbReference type="AlphaFoldDB" id="A0A1S1JDC8"/>
<name>A0A1S1JDC8_9MYCO</name>
<evidence type="ECO:0000256" key="3">
    <source>
        <dbReference type="ARBA" id="ARBA00022552"/>
    </source>
</evidence>
<gene>
    <name evidence="5" type="primary">rimM</name>
    <name evidence="8" type="ORF">BKG73_05505</name>
    <name evidence="9" type="ORF">BST43_25350</name>
</gene>
<evidence type="ECO:0000259" key="6">
    <source>
        <dbReference type="Pfam" id="PF01782"/>
    </source>
</evidence>
<keyword evidence="2 5" id="KW-0690">Ribosome biogenesis</keyword>
<dbReference type="EMBL" id="MVII01000052">
    <property type="protein sequence ID" value="ORB48034.1"/>
    <property type="molecule type" value="Genomic_DNA"/>
</dbReference>
<dbReference type="SUPFAM" id="SSF50346">
    <property type="entry name" value="PRC-barrel domain"/>
    <property type="match status" value="1"/>
</dbReference>
<dbReference type="Gene3D" id="2.40.30.60">
    <property type="entry name" value="RimM"/>
    <property type="match status" value="1"/>
</dbReference>
<dbReference type="GO" id="GO:0005737">
    <property type="term" value="C:cytoplasm"/>
    <property type="evidence" value="ECO:0007669"/>
    <property type="project" value="UniProtKB-SubCell"/>
</dbReference>
<evidence type="ECO:0000313" key="10">
    <source>
        <dbReference type="Proteomes" id="UP000179621"/>
    </source>
</evidence>
<dbReference type="InterPro" id="IPR056792">
    <property type="entry name" value="PRC_RimM"/>
</dbReference>
<accession>A0A1S1JDC8</accession>
<dbReference type="Pfam" id="PF24986">
    <property type="entry name" value="PRC_RimM"/>
    <property type="match status" value="1"/>
</dbReference>
<dbReference type="InterPro" id="IPR009000">
    <property type="entry name" value="Transl_B-barrel_sf"/>
</dbReference>
<dbReference type="GO" id="GO:0042274">
    <property type="term" value="P:ribosomal small subunit biogenesis"/>
    <property type="evidence" value="ECO:0007669"/>
    <property type="project" value="UniProtKB-UniRule"/>
</dbReference>
<dbReference type="InterPro" id="IPR011033">
    <property type="entry name" value="PRC_barrel-like_sf"/>
</dbReference>
<evidence type="ECO:0000313" key="8">
    <source>
        <dbReference type="EMBL" id="OHU14096.1"/>
    </source>
</evidence>
<evidence type="ECO:0000256" key="5">
    <source>
        <dbReference type="HAMAP-Rule" id="MF_00014"/>
    </source>
</evidence>
<keyword evidence="3 5" id="KW-0698">rRNA processing</keyword>
<keyword evidence="4 5" id="KW-0143">Chaperone</keyword>
<dbReference type="Proteomes" id="UP000192434">
    <property type="component" value="Unassembled WGS sequence"/>
</dbReference>
<evidence type="ECO:0000313" key="11">
    <source>
        <dbReference type="Proteomes" id="UP000192434"/>
    </source>
</evidence>
<dbReference type="Pfam" id="PF01782">
    <property type="entry name" value="RimM"/>
    <property type="match status" value="1"/>
</dbReference>